<dbReference type="OrthoDB" id="7433at2157"/>
<name>D5VU16_METIM</name>
<dbReference type="EMBL" id="CP002009">
    <property type="protein sequence ID" value="ADG14069.1"/>
    <property type="molecule type" value="Genomic_DNA"/>
</dbReference>
<protein>
    <submittedName>
        <fullName evidence="2">Methanogenesis marker protein 1</fullName>
    </submittedName>
</protein>
<gene>
    <name evidence="2" type="ordered locus">Metin_1421</name>
</gene>
<reference evidence="2" key="1">
    <citation type="submission" date="2010-04" db="EMBL/GenBank/DDBJ databases">
        <title>Complete sequence of Methanocaldococcus infernus ME.</title>
        <authorList>
            <consortium name="US DOE Joint Genome Institute"/>
            <person name="Lucas S."/>
            <person name="Copeland A."/>
            <person name="Lapidus A."/>
            <person name="Cheng J.-F."/>
            <person name="Bruce D."/>
            <person name="Goodwin L."/>
            <person name="Pitluck S."/>
            <person name="Munk A.C."/>
            <person name="Detter J.C."/>
            <person name="Han C."/>
            <person name="Tapia R."/>
            <person name="Land M."/>
            <person name="Hauser L."/>
            <person name="Kyrpides N."/>
            <person name="Mikhailova N."/>
            <person name="Sieprawska-Lupa M."/>
            <person name="Whitman W.B."/>
            <person name="Woyke T."/>
        </authorList>
    </citation>
    <scope>NUCLEOTIDE SEQUENCE [LARGE SCALE GENOMIC DNA]</scope>
    <source>
        <strain evidence="2">ME</strain>
    </source>
</reference>
<dbReference type="AlphaFoldDB" id="D5VU16"/>
<dbReference type="GeneID" id="9132460"/>
<dbReference type="PANTHER" id="PTHR37809">
    <property type="entry name" value="RIBOSOMAL PROTEIN S12 METHYLTHIOTRANSFERASE ACCESSORY FACTOR YCAO"/>
    <property type="match status" value="1"/>
</dbReference>
<dbReference type="InterPro" id="IPR017667">
    <property type="entry name" value="Methan_mark_1"/>
</dbReference>
<dbReference type="STRING" id="573063.Metin_1421"/>
<evidence type="ECO:0000313" key="3">
    <source>
        <dbReference type="Proteomes" id="UP000002061"/>
    </source>
</evidence>
<keyword evidence="3" id="KW-1185">Reference proteome</keyword>
<dbReference type="NCBIfam" id="TIGR03266">
    <property type="entry name" value="methan_mark_1"/>
    <property type="match status" value="1"/>
</dbReference>
<dbReference type="eggNOG" id="arCOG02882">
    <property type="taxonomic scope" value="Archaea"/>
</dbReference>
<proteinExistence type="predicted"/>
<accession>D5VU16</accession>
<dbReference type="KEGG" id="mif:Metin_1421"/>
<dbReference type="Proteomes" id="UP000002061">
    <property type="component" value="Chromosome"/>
</dbReference>
<organism evidence="2 3">
    <name type="scientific">Methanocaldococcus infernus (strain DSM 11812 / JCM 15783 / ME)</name>
    <dbReference type="NCBI Taxonomy" id="573063"/>
    <lineage>
        <taxon>Archaea</taxon>
        <taxon>Methanobacteriati</taxon>
        <taxon>Methanobacteriota</taxon>
        <taxon>Methanomada group</taxon>
        <taxon>Methanococci</taxon>
        <taxon>Methanococcales</taxon>
        <taxon>Methanocaldococcaceae</taxon>
        <taxon>Methanocaldococcus</taxon>
    </lineage>
</organism>
<dbReference type="InterPro" id="IPR003776">
    <property type="entry name" value="YcaO-like_dom"/>
</dbReference>
<dbReference type="RefSeq" id="WP_013100814.1">
    <property type="nucleotide sequence ID" value="NC_014122.1"/>
</dbReference>
<evidence type="ECO:0000259" key="1">
    <source>
        <dbReference type="PROSITE" id="PS51664"/>
    </source>
</evidence>
<feature type="domain" description="YcaO" evidence="1">
    <location>
        <begin position="64"/>
        <end position="381"/>
    </location>
</feature>
<dbReference type="HOGENOM" id="CLU_056369_0_0_2"/>
<sequence length="381" mass="44224">MKVKFYYKIKKPEETLKDIEEALKKINTVEIKSIEHLDKVGIPVYYLKRKVFLDGKEAYVYHYGKGFIDIQARVSACMEAIERYSAAYDENLIKDPENPIDIEKLILPKYSSRKVKEWVQGYDLISESYIDVPVDAVFYPLKEINLFRGHTNGLASGNCLEEAIVHGTFEVIERDAWSLADLSPKIPREIDKDSINNEIIQNLLEKFERAGINIILKDLTSEFEIPVVAAVCDDKDPLMMCIGVGCHINPEIAIIRALTEVAQSRASQVHKKRRDAKLRERFLNRVNYERIKRINKKWFESEEKIELSDLPNHASYDLKKDIKFVINKLLEHSFDNLIYVNLNKVGVDCVRIIIPGLEVYTMDRDRLSRRGIERAKKLYNI</sequence>
<dbReference type="Pfam" id="PF02624">
    <property type="entry name" value="YcaO"/>
    <property type="match status" value="1"/>
</dbReference>
<dbReference type="PROSITE" id="PS51664">
    <property type="entry name" value="YCAO"/>
    <property type="match status" value="1"/>
</dbReference>
<dbReference type="PANTHER" id="PTHR37809:SF1">
    <property type="entry name" value="RIBOSOMAL PROTEIN S12 METHYLTHIOTRANSFERASE ACCESSORY FACTOR YCAO"/>
    <property type="match status" value="1"/>
</dbReference>
<evidence type="ECO:0000313" key="2">
    <source>
        <dbReference type="EMBL" id="ADG14069.1"/>
    </source>
</evidence>
<dbReference type="NCBIfam" id="TIGR00702">
    <property type="entry name" value="YcaO-type kinase domain"/>
    <property type="match status" value="1"/>
</dbReference>
<dbReference type="Gene3D" id="3.30.1330.230">
    <property type="match status" value="1"/>
</dbReference>